<dbReference type="RefSeq" id="WP_118485215.1">
    <property type="nucleotide sequence ID" value="NZ_CALUHW010000040.1"/>
</dbReference>
<organism evidence="3 4">
    <name type="scientific">Phocaeicola coprocola</name>
    <dbReference type="NCBI Taxonomy" id="310298"/>
    <lineage>
        <taxon>Bacteria</taxon>
        <taxon>Pseudomonadati</taxon>
        <taxon>Bacteroidota</taxon>
        <taxon>Bacteroidia</taxon>
        <taxon>Bacteroidales</taxon>
        <taxon>Bacteroidaceae</taxon>
        <taxon>Phocaeicola</taxon>
    </lineage>
</organism>
<accession>A0A412GAK9</accession>
<feature type="signal peptide" evidence="1">
    <location>
        <begin position="1"/>
        <end position="28"/>
    </location>
</feature>
<comment type="caution">
    <text evidence="3">The sequence shown here is derived from an EMBL/GenBank/DDBJ whole genome shotgun (WGS) entry which is preliminary data.</text>
</comment>
<dbReference type="EMBL" id="QRUU01000082">
    <property type="protein sequence ID" value="RGR91858.1"/>
    <property type="molecule type" value="Genomic_DNA"/>
</dbReference>
<dbReference type="Proteomes" id="UP000285864">
    <property type="component" value="Unassembled WGS sequence"/>
</dbReference>
<reference evidence="3 4" key="1">
    <citation type="submission" date="2018-08" db="EMBL/GenBank/DDBJ databases">
        <title>A genome reference for cultivated species of the human gut microbiota.</title>
        <authorList>
            <person name="Zou Y."/>
            <person name="Xue W."/>
            <person name="Luo G."/>
        </authorList>
    </citation>
    <scope>NUCLEOTIDE SEQUENCE [LARGE SCALE GENOMIC DNA]</scope>
    <source>
        <strain evidence="3 4">AF24-2</strain>
    </source>
</reference>
<evidence type="ECO:0000256" key="1">
    <source>
        <dbReference type="SAM" id="SignalP"/>
    </source>
</evidence>
<feature type="domain" description="DUF4878" evidence="2">
    <location>
        <begin position="19"/>
        <end position="128"/>
    </location>
</feature>
<gene>
    <name evidence="3" type="ORF">DWY20_13340</name>
</gene>
<keyword evidence="4" id="KW-1185">Reference proteome</keyword>
<proteinExistence type="predicted"/>
<dbReference type="Gene3D" id="3.10.450.50">
    <property type="match status" value="1"/>
</dbReference>
<evidence type="ECO:0000313" key="4">
    <source>
        <dbReference type="Proteomes" id="UP000285864"/>
    </source>
</evidence>
<evidence type="ECO:0000259" key="2">
    <source>
        <dbReference type="Pfam" id="PF12870"/>
    </source>
</evidence>
<keyword evidence="1" id="KW-0732">Signal</keyword>
<evidence type="ECO:0000313" key="3">
    <source>
        <dbReference type="EMBL" id="RGR91858.1"/>
    </source>
</evidence>
<dbReference type="InterPro" id="IPR024267">
    <property type="entry name" value="DUF4878"/>
</dbReference>
<dbReference type="AlphaFoldDB" id="A0A412GAK9"/>
<feature type="chain" id="PRO_5019510894" evidence="1">
    <location>
        <begin position="29"/>
        <end position="134"/>
    </location>
</feature>
<protein>
    <submittedName>
        <fullName evidence="3">DUF4878 domain-containing protein</fullName>
    </submittedName>
</protein>
<name>A0A412GAK9_9BACT</name>
<dbReference type="PROSITE" id="PS51257">
    <property type="entry name" value="PROKAR_LIPOPROTEIN"/>
    <property type="match status" value="1"/>
</dbReference>
<sequence>MMKQLIRLGLMLVAVLAMVSCTPSTPGAALKNYMSALSDKDYEKFIDGCNISEADSDKAKEIREGLIAMIQEKGSKTIEKKGGLKEIEIVSEEMAEDGNSAIVTYKQHYGDGSVKEDTQKMIKVDGKWLMDIGK</sequence>
<dbReference type="Pfam" id="PF12870">
    <property type="entry name" value="DUF4878"/>
    <property type="match status" value="1"/>
</dbReference>